<sequence length="319" mass="37323">MANSTERIGVHSCGIIAERNNWLFREQPVNDVGIDAHMELIESSGKPKQLLALQIKSGSSWFKEKKDGCVIFRDINERQYNYWSTNSLPCIVVLYNTEDDMCIWQKLTTETIERTSDGKGKGFFVKVPLTQVFLNDSSKETLLSFTNLPEHITNYNFLLSQKQFMKIIQDGGEVKLHSTEWVNKSSGRGDMEVIVNDGESIRKYSFPYWFPFTPYDRVFPRLFPWAEFSADEVFFMEDDENNWREYHCYYDKEDDEWLIVGDSFEEYRKNLDPMRSINHSGEVAEYMMVLSLNELGRSFLNIDKFVSQNRPYASARPKV</sequence>
<comment type="caution">
    <text evidence="2">The sequence shown here is derived from an EMBL/GenBank/DDBJ whole genome shotgun (WGS) entry which is preliminary data.</text>
</comment>
<dbReference type="EMBL" id="QRMZ01000020">
    <property type="protein sequence ID" value="RHK05411.1"/>
    <property type="molecule type" value="Genomic_DNA"/>
</dbReference>
<dbReference type="InterPro" id="IPR025375">
    <property type="entry name" value="DUF4365"/>
</dbReference>
<dbReference type="Pfam" id="PF14280">
    <property type="entry name" value="DUF4365"/>
    <property type="match status" value="1"/>
</dbReference>
<evidence type="ECO:0000259" key="1">
    <source>
        <dbReference type="Pfam" id="PF14280"/>
    </source>
</evidence>
<reference evidence="2 3" key="1">
    <citation type="submission" date="2018-08" db="EMBL/GenBank/DDBJ databases">
        <title>A genome reference for cultivated species of the human gut microbiota.</title>
        <authorList>
            <person name="Zou Y."/>
            <person name="Xue W."/>
            <person name="Luo G."/>
        </authorList>
    </citation>
    <scope>NUCLEOTIDE SEQUENCE [LARGE SCALE GENOMIC DNA]</scope>
    <source>
        <strain evidence="2 3">AF48-16</strain>
    </source>
</reference>
<evidence type="ECO:0000313" key="3">
    <source>
        <dbReference type="Proteomes" id="UP000286288"/>
    </source>
</evidence>
<name>A0A415EPZ4_ENTCA</name>
<dbReference type="AlphaFoldDB" id="A0A415EPZ4"/>
<feature type="domain" description="DUF4365" evidence="1">
    <location>
        <begin position="6"/>
        <end position="143"/>
    </location>
</feature>
<gene>
    <name evidence="2" type="ORF">DW084_14130</name>
</gene>
<dbReference type="Proteomes" id="UP000286288">
    <property type="component" value="Unassembled WGS sequence"/>
</dbReference>
<evidence type="ECO:0000313" key="2">
    <source>
        <dbReference type="EMBL" id="RHK05411.1"/>
    </source>
</evidence>
<accession>A0A415EPZ4</accession>
<organism evidence="2 3">
    <name type="scientific">Enterococcus casseliflavus</name>
    <name type="common">Enterococcus flavescens</name>
    <dbReference type="NCBI Taxonomy" id="37734"/>
    <lineage>
        <taxon>Bacteria</taxon>
        <taxon>Bacillati</taxon>
        <taxon>Bacillota</taxon>
        <taxon>Bacilli</taxon>
        <taxon>Lactobacillales</taxon>
        <taxon>Enterococcaceae</taxon>
        <taxon>Enterococcus</taxon>
    </lineage>
</organism>
<proteinExistence type="predicted"/>
<protein>
    <submittedName>
        <fullName evidence="2">DUF4365 domain-containing protein</fullName>
    </submittedName>
</protein>